<comment type="caution">
    <text evidence="1">The sequence shown here is derived from an EMBL/GenBank/DDBJ whole genome shotgun (WGS) entry which is preliminary data.</text>
</comment>
<dbReference type="GO" id="GO:0016787">
    <property type="term" value="F:hydrolase activity"/>
    <property type="evidence" value="ECO:0007669"/>
    <property type="project" value="UniProtKB-KW"/>
</dbReference>
<dbReference type="AlphaFoldDB" id="W4RL96"/>
<evidence type="ECO:0000313" key="2">
    <source>
        <dbReference type="Proteomes" id="UP000018949"/>
    </source>
</evidence>
<keyword evidence="1" id="KW-0378">Hydrolase</keyword>
<sequence length="64" mass="7600">MSELDLSKFEKRMIIRNTKQEDIDEIIKMQNSCFPGMEPWKRDQLESHLEIFPEANLSPNMMGK</sequence>
<name>W4RL96_9BACI</name>
<organism evidence="1 2">
    <name type="scientific">Mesobacillus boroniphilus JCM 21738</name>
    <dbReference type="NCBI Taxonomy" id="1294265"/>
    <lineage>
        <taxon>Bacteria</taxon>
        <taxon>Bacillati</taxon>
        <taxon>Bacillota</taxon>
        <taxon>Bacilli</taxon>
        <taxon>Bacillales</taxon>
        <taxon>Bacillaceae</taxon>
        <taxon>Mesobacillus</taxon>
    </lineage>
</organism>
<gene>
    <name evidence="1" type="ORF">JCM21738_1983</name>
</gene>
<dbReference type="eggNOG" id="COG3153">
    <property type="taxonomic scope" value="Bacteria"/>
</dbReference>
<keyword evidence="2" id="KW-1185">Reference proteome</keyword>
<protein>
    <submittedName>
        <fullName evidence="1">Carbon-nitrogen hydrolase</fullName>
    </submittedName>
</protein>
<reference evidence="1 2" key="1">
    <citation type="submission" date="2013-12" db="EMBL/GenBank/DDBJ databases">
        <title>NBRP : Genome information of microbial organism related human and environment.</title>
        <authorList>
            <person name="Hattori M."/>
            <person name="Oshima K."/>
            <person name="Inaba H."/>
            <person name="Suda W."/>
            <person name="Sakamoto M."/>
            <person name="Iino T."/>
            <person name="Kitahara M."/>
            <person name="Oshida Y."/>
            <person name="Iida T."/>
            <person name="Kudo T."/>
            <person name="Itoh T."/>
            <person name="Ahmed I."/>
            <person name="Ohkuma M."/>
        </authorList>
    </citation>
    <scope>NUCLEOTIDE SEQUENCE [LARGE SCALE GENOMIC DNA]</scope>
    <source>
        <strain evidence="1 2">JCM 21738</strain>
    </source>
</reference>
<evidence type="ECO:0000313" key="1">
    <source>
        <dbReference type="EMBL" id="GAE45205.1"/>
    </source>
</evidence>
<proteinExistence type="predicted"/>
<dbReference type="Gene3D" id="3.40.630.30">
    <property type="match status" value="1"/>
</dbReference>
<accession>W4RL96</accession>
<dbReference type="Proteomes" id="UP000018949">
    <property type="component" value="Unassembled WGS sequence"/>
</dbReference>
<dbReference type="EMBL" id="BAUW01000018">
    <property type="protein sequence ID" value="GAE45205.1"/>
    <property type="molecule type" value="Genomic_DNA"/>
</dbReference>